<dbReference type="RefSeq" id="WP_009122906.1">
    <property type="nucleotide sequence ID" value="NZ_FQWK01000001.1"/>
</dbReference>
<dbReference type="InterPro" id="IPR023997">
    <property type="entry name" value="TonB-dep_OMP_SusC/RagA_CS"/>
</dbReference>
<gene>
    <name evidence="16" type="ORF">HMPREF9445_02839</name>
</gene>
<dbReference type="InterPro" id="IPR037066">
    <property type="entry name" value="Plug_dom_sf"/>
</dbReference>
<evidence type="ECO:0000256" key="12">
    <source>
        <dbReference type="RuleBase" id="RU003357"/>
    </source>
</evidence>
<evidence type="ECO:0000256" key="13">
    <source>
        <dbReference type="SAM" id="SignalP"/>
    </source>
</evidence>
<dbReference type="Gene3D" id="2.170.130.10">
    <property type="entry name" value="TonB-dependent receptor, plug domain"/>
    <property type="match status" value="1"/>
</dbReference>
<dbReference type="PANTHER" id="PTHR32552">
    <property type="entry name" value="FERRICHROME IRON RECEPTOR-RELATED"/>
    <property type="match status" value="1"/>
</dbReference>
<name>A0ABP2KM82_9BACE</name>
<evidence type="ECO:0000256" key="4">
    <source>
        <dbReference type="ARBA" id="ARBA00022496"/>
    </source>
</evidence>
<keyword evidence="16" id="KW-0675">Receptor</keyword>
<dbReference type="Gene3D" id="2.60.40.1120">
    <property type="entry name" value="Carboxypeptidase-like, regulatory domain"/>
    <property type="match status" value="1"/>
</dbReference>
<feature type="signal peptide" evidence="13">
    <location>
        <begin position="1"/>
        <end position="21"/>
    </location>
</feature>
<dbReference type="InterPro" id="IPR036942">
    <property type="entry name" value="Beta-barrel_TonB_sf"/>
</dbReference>
<comment type="similarity">
    <text evidence="11 12">Belongs to the TonB-dependent receptor family.</text>
</comment>
<dbReference type="NCBIfam" id="TIGR04056">
    <property type="entry name" value="OMP_RagA_SusC"/>
    <property type="match status" value="1"/>
</dbReference>
<keyword evidence="13" id="KW-0732">Signal</keyword>
<evidence type="ECO:0000256" key="10">
    <source>
        <dbReference type="ARBA" id="ARBA00023237"/>
    </source>
</evidence>
<keyword evidence="9 11" id="KW-0472">Membrane</keyword>
<evidence type="ECO:0000256" key="7">
    <source>
        <dbReference type="ARBA" id="ARBA00023065"/>
    </source>
</evidence>
<dbReference type="NCBIfam" id="TIGR04057">
    <property type="entry name" value="SusC_RagA_signa"/>
    <property type="match status" value="1"/>
</dbReference>
<keyword evidence="10 11" id="KW-0998">Cell outer membrane</keyword>
<feature type="chain" id="PRO_5045162795" evidence="13">
    <location>
        <begin position="22"/>
        <end position="1059"/>
    </location>
</feature>
<evidence type="ECO:0000256" key="6">
    <source>
        <dbReference type="ARBA" id="ARBA00023004"/>
    </source>
</evidence>
<sequence>MKRKLMLLLACLFVGIGLVTAQTQKVTGVVISEEDGQPVIGASVLVKGTQIGAITNVDGDFTLLNVPSSAKTLQVSFVGMQAQEVAIKPNLRVVLKSDTEVLDEVVVTAMGIKRSEKALGYSATSVNSDKITATRNSDVMSALSGKIAGVQISSNSSDPGASNSVVVRGFSSLSGSNQPLYIIDGVPMSNSSAGSSTSDALDTSYDFGNGANAINPDDVESMTVLKGAAATALYGSRAANGVIMITTKTGKQQKKGLGIEYNGGLQASTILRYPQLQNEFGMGWSGTHTELENGSWGPRFDGSMRVWGNVYDNSQKVKPYVAMKDNIKDFFDTGFRYSNSLSFNNANEKSNYYVSFSQISDDGMLPGKADTYDKYTFSARGGHKIGNLTLSSSVNYASQRNKFATTGQGLSMINSLYQTPRDISIIGQKDLNDPFNGPGYYYTPYGVTNPYYILDTYMNTYKSEKIYGKFQVDYDFLKYFKFTYRIGLDATNSEQKYGEPNLAALFAGTPNDDQGNFNGKNGKVMEEMLRRRELNQDVLVTFSMPVSDFDINALVGGNFNERKYSSMTSTVTGLDIPTWYHLSNSANTPLAEELSSRRRSNAVFAQVDLAWKSMVYLTATARNDWSSTLPKGKRGFFYPGVTGSFVFSELFNEDLKSWFTFGKIRAAYGKTGNDADPYMTLTSYGQAVADSGGWGEVKFPLNGTNAFTKGNILGNNALKPEMTTEYEFGANVAFFNGRLSVDAAYYNRNSDNQIMSLNMDAASGYTYRNVNLGKIRNQGWELLVTGRPIQTKDFTWELTWNFTKNNSKVISLPEELGGLATIFGLSGGTTLYAIVGEPLGTYKAEVPMTDDNGNIVVNPSTGLPVASDQMAIVGTMNYKYQMGVSTMLQYKGITLGVDFDIRQGGKMYSRTKAINYFTGNAIQTAYNDRNPFIVPNSVNQLSDGSFVENTTPVSYAKICDYWNAGGDMMGSYELIDKSFVKLRNISLGWDLPKRWLSKTPFQDIKVSVYGSNLFVWTPSDNTFIDPEMTSFGNDLEGQYGEWTANPSSRKFGFNLMVKF</sequence>
<keyword evidence="2 11" id="KW-0813">Transport</keyword>
<dbReference type="Pfam" id="PF00593">
    <property type="entry name" value="TonB_dep_Rec_b-barrel"/>
    <property type="match status" value="1"/>
</dbReference>
<evidence type="ECO:0000256" key="9">
    <source>
        <dbReference type="ARBA" id="ARBA00023136"/>
    </source>
</evidence>
<dbReference type="SUPFAM" id="SSF49464">
    <property type="entry name" value="Carboxypeptidase regulatory domain-like"/>
    <property type="match status" value="1"/>
</dbReference>
<feature type="domain" description="TonB-dependent receptor plug" evidence="15">
    <location>
        <begin position="119"/>
        <end position="242"/>
    </location>
</feature>
<dbReference type="EMBL" id="AFBM01000031">
    <property type="protein sequence ID" value="EGF49470.1"/>
    <property type="molecule type" value="Genomic_DNA"/>
</dbReference>
<organism evidence="16 17">
    <name type="scientific">Bacteroides clarus YIT 12056</name>
    <dbReference type="NCBI Taxonomy" id="762984"/>
    <lineage>
        <taxon>Bacteria</taxon>
        <taxon>Pseudomonadati</taxon>
        <taxon>Bacteroidota</taxon>
        <taxon>Bacteroidia</taxon>
        <taxon>Bacteroidales</taxon>
        <taxon>Bacteroidaceae</taxon>
        <taxon>Bacteroides</taxon>
    </lineage>
</organism>
<keyword evidence="17" id="KW-1185">Reference proteome</keyword>
<evidence type="ECO:0000256" key="11">
    <source>
        <dbReference type="PROSITE-ProRule" id="PRU01360"/>
    </source>
</evidence>
<dbReference type="PROSITE" id="PS52016">
    <property type="entry name" value="TONB_DEPENDENT_REC_3"/>
    <property type="match status" value="1"/>
</dbReference>
<dbReference type="InterPro" id="IPR008969">
    <property type="entry name" value="CarboxyPept-like_regulatory"/>
</dbReference>
<reference evidence="16 17" key="1">
    <citation type="submission" date="2011-02" db="EMBL/GenBank/DDBJ databases">
        <authorList>
            <person name="Weinstock G."/>
            <person name="Sodergren E."/>
            <person name="Clifton S."/>
            <person name="Fulton L."/>
            <person name="Fulton B."/>
            <person name="Courtney L."/>
            <person name="Fronick C."/>
            <person name="Harrison M."/>
            <person name="Strong C."/>
            <person name="Farmer C."/>
            <person name="Delahaunty K."/>
            <person name="Markovic C."/>
            <person name="Hall O."/>
            <person name="Minx P."/>
            <person name="Tomlinson C."/>
            <person name="Mitreva M."/>
            <person name="Hou S."/>
            <person name="Chen J."/>
            <person name="Wollam A."/>
            <person name="Pepin K.H."/>
            <person name="Johnson M."/>
            <person name="Bhonagiri V."/>
            <person name="Zhang X."/>
            <person name="Suruliraj S."/>
            <person name="Warren W."/>
            <person name="Chinwalla A."/>
            <person name="Mardis E.R."/>
            <person name="Wilson R.K."/>
        </authorList>
    </citation>
    <scope>NUCLEOTIDE SEQUENCE [LARGE SCALE GENOMIC DNA]</scope>
    <source>
        <strain evidence="16 17">YIT 12056</strain>
    </source>
</reference>
<dbReference type="PANTHER" id="PTHR32552:SF81">
    <property type="entry name" value="TONB-DEPENDENT OUTER MEMBRANE RECEPTOR"/>
    <property type="match status" value="1"/>
</dbReference>
<evidence type="ECO:0000256" key="8">
    <source>
        <dbReference type="ARBA" id="ARBA00023077"/>
    </source>
</evidence>
<dbReference type="Gene3D" id="2.40.170.20">
    <property type="entry name" value="TonB-dependent receptor, beta-barrel domain"/>
    <property type="match status" value="1"/>
</dbReference>
<evidence type="ECO:0000313" key="16">
    <source>
        <dbReference type="EMBL" id="EGF49470.1"/>
    </source>
</evidence>
<proteinExistence type="inferred from homology"/>
<evidence type="ECO:0000313" key="17">
    <source>
        <dbReference type="Proteomes" id="UP000010321"/>
    </source>
</evidence>
<dbReference type="InterPro" id="IPR023996">
    <property type="entry name" value="TonB-dep_OMP_SusC/RagA"/>
</dbReference>
<evidence type="ECO:0000256" key="5">
    <source>
        <dbReference type="ARBA" id="ARBA00022692"/>
    </source>
</evidence>
<protein>
    <submittedName>
        <fullName evidence="16">TonB-dependent receptor plug domain protein</fullName>
    </submittedName>
</protein>
<keyword evidence="6" id="KW-0408">Iron</keyword>
<keyword evidence="4" id="KW-0410">Iron transport</keyword>
<dbReference type="Proteomes" id="UP000010321">
    <property type="component" value="Unassembled WGS sequence"/>
</dbReference>
<feature type="domain" description="TonB-dependent receptor-like beta-barrel" evidence="14">
    <location>
        <begin position="430"/>
        <end position="1012"/>
    </location>
</feature>
<comment type="subcellular location">
    <subcellularLocation>
        <location evidence="1 11">Cell outer membrane</location>
        <topology evidence="1 11">Multi-pass membrane protein</topology>
    </subcellularLocation>
</comment>
<dbReference type="Pfam" id="PF07715">
    <property type="entry name" value="Plug"/>
    <property type="match status" value="1"/>
</dbReference>
<evidence type="ECO:0000256" key="1">
    <source>
        <dbReference type="ARBA" id="ARBA00004571"/>
    </source>
</evidence>
<dbReference type="InterPro" id="IPR000531">
    <property type="entry name" value="Beta-barrel_TonB"/>
</dbReference>
<keyword evidence="8 12" id="KW-0798">TonB box</keyword>
<dbReference type="SUPFAM" id="SSF56935">
    <property type="entry name" value="Porins"/>
    <property type="match status" value="1"/>
</dbReference>
<evidence type="ECO:0000256" key="2">
    <source>
        <dbReference type="ARBA" id="ARBA00022448"/>
    </source>
</evidence>
<evidence type="ECO:0000259" key="14">
    <source>
        <dbReference type="Pfam" id="PF00593"/>
    </source>
</evidence>
<keyword evidence="5 11" id="KW-0812">Transmembrane</keyword>
<dbReference type="InterPro" id="IPR012910">
    <property type="entry name" value="Plug_dom"/>
</dbReference>
<evidence type="ECO:0000256" key="3">
    <source>
        <dbReference type="ARBA" id="ARBA00022452"/>
    </source>
</evidence>
<comment type="caution">
    <text evidence="16">The sequence shown here is derived from an EMBL/GenBank/DDBJ whole genome shotgun (WGS) entry which is preliminary data.</text>
</comment>
<evidence type="ECO:0000259" key="15">
    <source>
        <dbReference type="Pfam" id="PF07715"/>
    </source>
</evidence>
<dbReference type="InterPro" id="IPR039426">
    <property type="entry name" value="TonB-dep_rcpt-like"/>
</dbReference>
<accession>A0ABP2KM82</accession>
<dbReference type="Pfam" id="PF13715">
    <property type="entry name" value="CarbopepD_reg_2"/>
    <property type="match status" value="1"/>
</dbReference>
<keyword evidence="7" id="KW-0406">Ion transport</keyword>
<keyword evidence="3 11" id="KW-1134">Transmembrane beta strand</keyword>